<reference evidence="1 2" key="1">
    <citation type="submission" date="2021-06" db="EMBL/GenBank/DDBJ databases">
        <authorList>
            <person name="Palmer J.M."/>
        </authorList>
    </citation>
    <scope>NUCLEOTIDE SEQUENCE [LARGE SCALE GENOMIC DNA]</scope>
    <source>
        <strain evidence="1 2">MEX-2019</strain>
        <tissue evidence="1">Muscle</tissue>
    </source>
</reference>
<protein>
    <submittedName>
        <fullName evidence="1">Uncharacterized protein</fullName>
    </submittedName>
</protein>
<accession>A0AAV9RXG8</accession>
<dbReference type="EMBL" id="JAHHUM010001202">
    <property type="protein sequence ID" value="KAK5613570.1"/>
    <property type="molecule type" value="Genomic_DNA"/>
</dbReference>
<dbReference type="AlphaFoldDB" id="A0AAV9RXG8"/>
<evidence type="ECO:0000313" key="1">
    <source>
        <dbReference type="EMBL" id="KAK5613570.1"/>
    </source>
</evidence>
<comment type="caution">
    <text evidence="1">The sequence shown here is derived from an EMBL/GenBank/DDBJ whole genome shotgun (WGS) entry which is preliminary data.</text>
</comment>
<proteinExistence type="predicted"/>
<gene>
    <name evidence="1" type="ORF">CRENBAI_019465</name>
</gene>
<sequence length="208" mass="22374">MPGTIISEIKVTARLSVLNGKLPPASVSSKLKAALLKPPPAVSWLRLVTSVSAGSCSRWAAPALHRQLQDRWWVGRGGGLIGQPWAMTPGNLSNETVEAAGEVATSTVARLPSVSHYVFLMSCRDPQQGWITMATGRQAPVFGAGHRFSAVYTHNYCCISPHLTDRVQSISRLSKNIAVSIGQVEVDAWLTELKVSIGHMLQLHVTAS</sequence>
<keyword evidence="2" id="KW-1185">Reference proteome</keyword>
<name>A0AAV9RXG8_9TELE</name>
<organism evidence="1 2">
    <name type="scientific">Crenichthys baileyi</name>
    <name type="common">White River springfish</name>
    <dbReference type="NCBI Taxonomy" id="28760"/>
    <lineage>
        <taxon>Eukaryota</taxon>
        <taxon>Metazoa</taxon>
        <taxon>Chordata</taxon>
        <taxon>Craniata</taxon>
        <taxon>Vertebrata</taxon>
        <taxon>Euteleostomi</taxon>
        <taxon>Actinopterygii</taxon>
        <taxon>Neopterygii</taxon>
        <taxon>Teleostei</taxon>
        <taxon>Neoteleostei</taxon>
        <taxon>Acanthomorphata</taxon>
        <taxon>Ovalentaria</taxon>
        <taxon>Atherinomorphae</taxon>
        <taxon>Cyprinodontiformes</taxon>
        <taxon>Goodeidae</taxon>
        <taxon>Crenichthys</taxon>
    </lineage>
</organism>
<dbReference type="Proteomes" id="UP001311232">
    <property type="component" value="Unassembled WGS sequence"/>
</dbReference>
<evidence type="ECO:0000313" key="2">
    <source>
        <dbReference type="Proteomes" id="UP001311232"/>
    </source>
</evidence>